<evidence type="ECO:0000313" key="11">
    <source>
        <dbReference type="Proteomes" id="UP000824755"/>
    </source>
</evidence>
<evidence type="ECO:0000256" key="7">
    <source>
        <dbReference type="SAM" id="MobiDB-lite"/>
    </source>
</evidence>
<name>A0ABX8WRY9_9GAMM</name>
<dbReference type="EMBL" id="CP080544">
    <property type="protein sequence ID" value="QYR53613.1"/>
    <property type="molecule type" value="Genomic_DNA"/>
</dbReference>
<dbReference type="InterPro" id="IPR036788">
    <property type="entry name" value="T_IF-3_C_sf"/>
</dbReference>
<keyword evidence="4" id="KW-0963">Cytoplasm</keyword>
<dbReference type="PANTHER" id="PTHR10938:SF0">
    <property type="entry name" value="TRANSLATION INITIATION FACTOR IF-3, MITOCHONDRIAL"/>
    <property type="match status" value="1"/>
</dbReference>
<accession>A0ABX8WRY9</accession>
<proteinExistence type="inferred from homology"/>
<feature type="domain" description="Translation initiation factor 3 N-terminal" evidence="9">
    <location>
        <begin position="34"/>
        <end position="102"/>
    </location>
</feature>
<keyword evidence="11" id="KW-1185">Reference proteome</keyword>
<feature type="region of interest" description="Disordered" evidence="7">
    <location>
        <begin position="1"/>
        <end position="36"/>
    </location>
</feature>
<dbReference type="NCBIfam" id="TIGR00168">
    <property type="entry name" value="infC"/>
    <property type="match status" value="1"/>
</dbReference>
<dbReference type="InterPro" id="IPR019814">
    <property type="entry name" value="Translation_initiation_fac_3_N"/>
</dbReference>
<sequence>MVSEPGADEKRAPVLKPNGDCSISTNDNKQNRRNGEIRVPRVRVIGSDGEMIGVLSRDEALRAAEDEGLDLVEIQPNADPPVCKIMDFGKFKFDLQKKANEAKKKTKQQEIKELKFRPVTDEGDYQIKLRNMRRFLEEGDKVKVNIRFRGREMSHQDLGVEMAKRIEADLGEDIVIESRPRLEGRQMVMMIAPKKK</sequence>
<keyword evidence="2 4" id="KW-0396">Initiation factor</keyword>
<dbReference type="InterPro" id="IPR036787">
    <property type="entry name" value="T_IF-3_N_sf"/>
</dbReference>
<dbReference type="Pfam" id="PF05198">
    <property type="entry name" value="IF3_N"/>
    <property type="match status" value="1"/>
</dbReference>
<comment type="similarity">
    <text evidence="1 4 6">Belongs to the IF-3 family.</text>
</comment>
<dbReference type="Gene3D" id="3.10.20.80">
    <property type="entry name" value="Translation initiation factor 3 (IF-3), N-terminal domain"/>
    <property type="match status" value="1"/>
</dbReference>
<evidence type="ECO:0000259" key="9">
    <source>
        <dbReference type="Pfam" id="PF05198"/>
    </source>
</evidence>
<dbReference type="Pfam" id="PF00707">
    <property type="entry name" value="IF3_C"/>
    <property type="match status" value="1"/>
</dbReference>
<keyword evidence="3 4" id="KW-0648">Protein biosynthesis</keyword>
<dbReference type="PROSITE" id="PS00938">
    <property type="entry name" value="IF3"/>
    <property type="match status" value="1"/>
</dbReference>
<dbReference type="InterPro" id="IPR019815">
    <property type="entry name" value="Translation_initiation_fac_3_C"/>
</dbReference>
<dbReference type="InterPro" id="IPR019813">
    <property type="entry name" value="Translation_initiation_fac3_CS"/>
</dbReference>
<evidence type="ECO:0000313" key="10">
    <source>
        <dbReference type="EMBL" id="QYR53613.1"/>
    </source>
</evidence>
<evidence type="ECO:0000256" key="1">
    <source>
        <dbReference type="ARBA" id="ARBA00005439"/>
    </source>
</evidence>
<dbReference type="SUPFAM" id="SSF55200">
    <property type="entry name" value="Translation initiation factor IF3, C-terminal domain"/>
    <property type="match status" value="1"/>
</dbReference>
<evidence type="ECO:0000256" key="2">
    <source>
        <dbReference type="ARBA" id="ARBA00022540"/>
    </source>
</evidence>
<dbReference type="Proteomes" id="UP000824755">
    <property type="component" value="Chromosome"/>
</dbReference>
<comment type="subcellular location">
    <subcellularLocation>
        <location evidence="4 6">Cytoplasm</location>
    </subcellularLocation>
</comment>
<feature type="domain" description="Translation initiation factor 3 C-terminal" evidence="8">
    <location>
        <begin position="110"/>
        <end position="194"/>
    </location>
</feature>
<gene>
    <name evidence="4 10" type="primary">infC</name>
    <name evidence="10" type="ORF">H8L67_03705</name>
</gene>
<comment type="subunit">
    <text evidence="4 6">Monomer.</text>
</comment>
<dbReference type="RefSeq" id="WP_220380421.1">
    <property type="nucleotide sequence ID" value="NZ_CP080544.1"/>
</dbReference>
<evidence type="ECO:0000256" key="5">
    <source>
        <dbReference type="NCBIfam" id="TIGR00168"/>
    </source>
</evidence>
<evidence type="ECO:0000259" key="8">
    <source>
        <dbReference type="Pfam" id="PF00707"/>
    </source>
</evidence>
<evidence type="ECO:0000256" key="3">
    <source>
        <dbReference type="ARBA" id="ARBA00022917"/>
    </source>
</evidence>
<organism evidence="10 11">
    <name type="scientific">Lysobacter soyae</name>
    <dbReference type="NCBI Taxonomy" id="2764185"/>
    <lineage>
        <taxon>Bacteria</taxon>
        <taxon>Pseudomonadati</taxon>
        <taxon>Pseudomonadota</taxon>
        <taxon>Gammaproteobacteria</taxon>
        <taxon>Lysobacterales</taxon>
        <taxon>Lysobacteraceae</taxon>
        <taxon>Lysobacter</taxon>
    </lineage>
</organism>
<dbReference type="GO" id="GO:0003743">
    <property type="term" value="F:translation initiation factor activity"/>
    <property type="evidence" value="ECO:0007669"/>
    <property type="project" value="UniProtKB-KW"/>
</dbReference>
<dbReference type="InterPro" id="IPR001288">
    <property type="entry name" value="Translation_initiation_fac_3"/>
</dbReference>
<evidence type="ECO:0000256" key="4">
    <source>
        <dbReference type="HAMAP-Rule" id="MF_00080"/>
    </source>
</evidence>
<reference evidence="10 11" key="1">
    <citation type="submission" date="2021-08" db="EMBL/GenBank/DDBJ databases">
        <title>Lysobacter sp. strain CJ11 Genome sequencing and assembly.</title>
        <authorList>
            <person name="Kim I."/>
        </authorList>
    </citation>
    <scope>NUCLEOTIDE SEQUENCE [LARGE SCALE GENOMIC DNA]</scope>
    <source>
        <strain evidence="10 11">CJ11</strain>
    </source>
</reference>
<evidence type="ECO:0000256" key="6">
    <source>
        <dbReference type="RuleBase" id="RU000646"/>
    </source>
</evidence>
<dbReference type="SUPFAM" id="SSF54364">
    <property type="entry name" value="Translation initiation factor IF3, N-terminal domain"/>
    <property type="match status" value="1"/>
</dbReference>
<dbReference type="HAMAP" id="MF_00080">
    <property type="entry name" value="IF_3"/>
    <property type="match status" value="1"/>
</dbReference>
<protein>
    <recommendedName>
        <fullName evidence="4 5">Translation initiation factor IF-3</fullName>
    </recommendedName>
</protein>
<comment type="function">
    <text evidence="4 6">IF-3 binds to the 30S ribosomal subunit and shifts the equilibrium between 70S ribosomes and their 50S and 30S subunits in favor of the free subunits, thus enhancing the availability of 30S subunits on which protein synthesis initiation begins.</text>
</comment>
<dbReference type="PANTHER" id="PTHR10938">
    <property type="entry name" value="TRANSLATION INITIATION FACTOR IF-3"/>
    <property type="match status" value="1"/>
</dbReference>
<dbReference type="Gene3D" id="3.30.110.10">
    <property type="entry name" value="Translation initiation factor 3 (IF-3), C-terminal domain"/>
    <property type="match status" value="1"/>
</dbReference>